<dbReference type="AlphaFoldDB" id="A0A0V1AB63"/>
<dbReference type="STRING" id="990121.A0A0V1AB63"/>
<dbReference type="Proteomes" id="UP000054783">
    <property type="component" value="Unassembled WGS sequence"/>
</dbReference>
<gene>
    <name evidence="9" type="primary">rmnd5a</name>
    <name evidence="9" type="ORF">T12_1736</name>
</gene>
<evidence type="ECO:0000259" key="8">
    <source>
        <dbReference type="PROSITE" id="PS51867"/>
    </source>
</evidence>
<sequence length="429" mass="49056">LIIRKPLQCFRIESVFGMHKIYMFYQNSVMSKKEDTNALEIVESTIKRLQTGFENFTENSRSSIDALAKQSETLRRELLSDEEPDNSLSIAGVMIFERYVKKVRDVLKALCSEHREMHGTVSKCGREIDKHFVSDISELNFTKVSYEVNAVLKPTVDLLIAKHYLTLGMVDVADLLLELTGSQFSDVKGNMFANMTAILDQLKVRNVTPALNWARNNKSRLDEIDSCLEFSLLRLQYVELLRKGGDDKQEALEFSRVFQHFSCRHSAEVQSLMACLIFTQPALATSTYKHFFSDDNWDEVQEMFVKDWCKVYKIPTSNPLGIILEAGTRAVPALLHLNKVMKSGQVMEFFGQVDELPIEVDLNGLPQYHSVFSCPILRQQTSEVNPPVRLVCGHVISKEAMNRLVLHERLKCPYCPQESTVAKTRILRF</sequence>
<evidence type="ECO:0000256" key="2">
    <source>
        <dbReference type="ARBA" id="ARBA00022490"/>
    </source>
</evidence>
<dbReference type="PROSITE" id="PS50897">
    <property type="entry name" value="CTLH"/>
    <property type="match status" value="1"/>
</dbReference>
<dbReference type="GO" id="GO:0034657">
    <property type="term" value="C:GID complex"/>
    <property type="evidence" value="ECO:0007669"/>
    <property type="project" value="TreeGrafter"/>
</dbReference>
<dbReference type="InterPro" id="IPR024964">
    <property type="entry name" value="CTLH/CRA"/>
</dbReference>
<evidence type="ECO:0000259" key="7">
    <source>
        <dbReference type="PROSITE" id="PS50897"/>
    </source>
</evidence>
<accession>A0A0V1AB63</accession>
<dbReference type="GO" id="GO:0005634">
    <property type="term" value="C:nucleus"/>
    <property type="evidence" value="ECO:0007669"/>
    <property type="project" value="TreeGrafter"/>
</dbReference>
<keyword evidence="5" id="KW-0862">Zinc</keyword>
<feature type="domain" description="RING-Gid-type" evidence="8">
    <location>
        <begin position="374"/>
        <end position="415"/>
    </location>
</feature>
<comment type="caution">
    <text evidence="9">The sequence shown here is derived from an EMBL/GenBank/DDBJ whole genome shotgun (WGS) entry which is preliminary data.</text>
</comment>
<evidence type="ECO:0000313" key="10">
    <source>
        <dbReference type="Proteomes" id="UP000054783"/>
    </source>
</evidence>
<organism evidence="9 10">
    <name type="scientific">Trichinella patagoniensis</name>
    <dbReference type="NCBI Taxonomy" id="990121"/>
    <lineage>
        <taxon>Eukaryota</taxon>
        <taxon>Metazoa</taxon>
        <taxon>Ecdysozoa</taxon>
        <taxon>Nematoda</taxon>
        <taxon>Enoplea</taxon>
        <taxon>Dorylaimia</taxon>
        <taxon>Trichinellida</taxon>
        <taxon>Trichinellidae</taxon>
        <taxon>Trichinella</taxon>
    </lineage>
</organism>
<dbReference type="EMBL" id="JYDQ01000012">
    <property type="protein sequence ID" value="KRY22022.1"/>
    <property type="molecule type" value="Genomic_DNA"/>
</dbReference>
<dbReference type="SMART" id="SM00668">
    <property type="entry name" value="CTLH"/>
    <property type="match status" value="1"/>
</dbReference>
<proteinExistence type="predicted"/>
<dbReference type="Gene3D" id="3.30.40.10">
    <property type="entry name" value="Zinc/RING finger domain, C3HC4 (zinc finger)"/>
    <property type="match status" value="1"/>
</dbReference>
<evidence type="ECO:0000313" key="9">
    <source>
        <dbReference type="EMBL" id="KRY22022.1"/>
    </source>
</evidence>
<feature type="domain" description="CTLH" evidence="7">
    <location>
        <begin position="191"/>
        <end position="248"/>
    </location>
</feature>
<dbReference type="PROSITE" id="PS51867">
    <property type="entry name" value="ZF_RING_GID"/>
    <property type="match status" value="1"/>
</dbReference>
<dbReference type="GO" id="GO:0005737">
    <property type="term" value="C:cytoplasm"/>
    <property type="evidence" value="ECO:0007669"/>
    <property type="project" value="UniProtKB-SubCell"/>
</dbReference>
<dbReference type="SUPFAM" id="SSF57850">
    <property type="entry name" value="RING/U-box"/>
    <property type="match status" value="1"/>
</dbReference>
<keyword evidence="2" id="KW-0963">Cytoplasm</keyword>
<dbReference type="InterPro" id="IPR006595">
    <property type="entry name" value="CTLH_C"/>
</dbReference>
<dbReference type="OrthoDB" id="1933281at2759"/>
<keyword evidence="4 6" id="KW-0863">Zinc-finger</keyword>
<dbReference type="FunFam" id="3.30.40.10:FF:000143">
    <property type="entry name" value="Regulator of gluconeogenesis Rmd5"/>
    <property type="match status" value="1"/>
</dbReference>
<protein>
    <submittedName>
        <fullName evidence="9">Protein RMD5-like protein A</fullName>
    </submittedName>
</protein>
<dbReference type="InterPro" id="IPR045098">
    <property type="entry name" value="Fyv10_fam"/>
</dbReference>
<keyword evidence="10" id="KW-1185">Reference proteome</keyword>
<dbReference type="InterPro" id="IPR013083">
    <property type="entry name" value="Znf_RING/FYVE/PHD"/>
</dbReference>
<dbReference type="PANTHER" id="PTHR12170">
    <property type="entry name" value="MACROPHAGE ERYTHROBLAST ATTACHER-RELATED"/>
    <property type="match status" value="1"/>
</dbReference>
<feature type="non-terminal residue" evidence="9">
    <location>
        <position position="1"/>
    </location>
</feature>
<dbReference type="InterPro" id="IPR044063">
    <property type="entry name" value="ZF_RING_GID"/>
</dbReference>
<keyword evidence="3" id="KW-0479">Metal-binding</keyword>
<dbReference type="Pfam" id="PF10607">
    <property type="entry name" value="CTLH"/>
    <property type="match status" value="1"/>
</dbReference>
<evidence type="ECO:0000256" key="3">
    <source>
        <dbReference type="ARBA" id="ARBA00022723"/>
    </source>
</evidence>
<feature type="zinc finger region" description="RING-Gid-type" evidence="6">
    <location>
        <begin position="374"/>
        <end position="415"/>
    </location>
</feature>
<evidence type="ECO:0000256" key="6">
    <source>
        <dbReference type="PROSITE-ProRule" id="PRU01215"/>
    </source>
</evidence>
<dbReference type="GO" id="GO:0008270">
    <property type="term" value="F:zinc ion binding"/>
    <property type="evidence" value="ECO:0007669"/>
    <property type="project" value="UniProtKB-KW"/>
</dbReference>
<dbReference type="GO" id="GO:0043161">
    <property type="term" value="P:proteasome-mediated ubiquitin-dependent protein catabolic process"/>
    <property type="evidence" value="ECO:0007669"/>
    <property type="project" value="InterPro"/>
</dbReference>
<evidence type="ECO:0000256" key="4">
    <source>
        <dbReference type="ARBA" id="ARBA00022771"/>
    </source>
</evidence>
<name>A0A0V1AB63_9BILA</name>
<reference evidence="9 10" key="1">
    <citation type="submission" date="2015-01" db="EMBL/GenBank/DDBJ databases">
        <title>Evolution of Trichinella species and genotypes.</title>
        <authorList>
            <person name="Korhonen P.K."/>
            <person name="Edoardo P."/>
            <person name="Giuseppe L.R."/>
            <person name="Gasser R.B."/>
        </authorList>
    </citation>
    <scope>NUCLEOTIDE SEQUENCE [LARGE SCALE GENOMIC DNA]</scope>
    <source>
        <strain evidence="9">ISS2496</strain>
    </source>
</reference>
<comment type="subcellular location">
    <subcellularLocation>
        <location evidence="1">Cytoplasm</location>
    </subcellularLocation>
</comment>
<evidence type="ECO:0000256" key="1">
    <source>
        <dbReference type="ARBA" id="ARBA00004496"/>
    </source>
</evidence>
<dbReference type="PANTHER" id="PTHR12170:SF3">
    <property type="entry name" value="GH10162P"/>
    <property type="match status" value="1"/>
</dbReference>
<dbReference type="GO" id="GO:0061630">
    <property type="term" value="F:ubiquitin protein ligase activity"/>
    <property type="evidence" value="ECO:0007669"/>
    <property type="project" value="InterPro"/>
</dbReference>
<evidence type="ECO:0000256" key="5">
    <source>
        <dbReference type="ARBA" id="ARBA00022833"/>
    </source>
</evidence>